<dbReference type="InterPro" id="IPR042470">
    <property type="entry name" value="RMI1_N_C_sf"/>
</dbReference>
<dbReference type="GO" id="GO:0000712">
    <property type="term" value="P:resolution of meiotic recombination intermediates"/>
    <property type="evidence" value="ECO:0007669"/>
    <property type="project" value="TreeGrafter"/>
</dbReference>
<dbReference type="STRING" id="742152.A0A2H3JU32"/>
<name>A0A2H3JU32_WOLCO</name>
<dbReference type="OMA" id="FLEPKCV"/>
<evidence type="ECO:0000313" key="6">
    <source>
        <dbReference type="EMBL" id="PCH42409.1"/>
    </source>
</evidence>
<dbReference type="SMART" id="SM01161">
    <property type="entry name" value="DUF1767"/>
    <property type="match status" value="1"/>
</dbReference>
<feature type="compositionally biased region" description="Gly residues" evidence="3">
    <location>
        <begin position="398"/>
        <end position="408"/>
    </location>
</feature>
<dbReference type="InterPro" id="IPR049363">
    <property type="entry name" value="RMI1_N"/>
</dbReference>
<evidence type="ECO:0000259" key="5">
    <source>
        <dbReference type="Pfam" id="PF21000"/>
    </source>
</evidence>
<dbReference type="Proteomes" id="UP000218811">
    <property type="component" value="Unassembled WGS sequence"/>
</dbReference>
<feature type="compositionally biased region" description="Low complexity" evidence="3">
    <location>
        <begin position="226"/>
        <end position="236"/>
    </location>
</feature>
<dbReference type="Pfam" id="PF08585">
    <property type="entry name" value="RMI1_N_C"/>
    <property type="match status" value="1"/>
</dbReference>
<feature type="compositionally biased region" description="Low complexity" evidence="3">
    <location>
        <begin position="447"/>
        <end position="473"/>
    </location>
</feature>
<feature type="compositionally biased region" description="Low complexity" evidence="3">
    <location>
        <begin position="326"/>
        <end position="345"/>
    </location>
</feature>
<feature type="compositionally biased region" description="Pro residues" evidence="3">
    <location>
        <begin position="237"/>
        <end position="273"/>
    </location>
</feature>
<feature type="domain" description="RecQ mediated genome instability protein 1 OB-fold" evidence="4">
    <location>
        <begin position="70"/>
        <end position="203"/>
    </location>
</feature>
<organism evidence="6 7">
    <name type="scientific">Wolfiporia cocos (strain MD-104)</name>
    <name type="common">Brown rot fungus</name>
    <dbReference type="NCBI Taxonomy" id="742152"/>
    <lineage>
        <taxon>Eukaryota</taxon>
        <taxon>Fungi</taxon>
        <taxon>Dikarya</taxon>
        <taxon>Basidiomycota</taxon>
        <taxon>Agaricomycotina</taxon>
        <taxon>Agaricomycetes</taxon>
        <taxon>Polyporales</taxon>
        <taxon>Phaeolaceae</taxon>
        <taxon>Wolfiporia</taxon>
    </lineage>
</organism>
<proteinExistence type="inferred from homology"/>
<evidence type="ECO:0000313" key="7">
    <source>
        <dbReference type="Proteomes" id="UP000218811"/>
    </source>
</evidence>
<comment type="similarity">
    <text evidence="1">Belongs to the RMI1 family.</text>
</comment>
<sequence>MAPPPQVLQWIRRTYPKPQIDMEWLEDCYSWIQQEYHLNPATQMSDIIKHVDHQLLNSDLNDSMVPDTGLPSDVAELDKTIIRGPILVQIVSIMEIGHSAFNLQNVRQARLERVDVAGLAREEDEEDEGPIPSYPRSMLYFRLSDGSTILQAMEYRRLPGLTLGETNLGYKMILKDVKVRNGIAFLEPKCVVMKGHEVADLAALQDRDFARDLGFRLGRPIDPALEEPNGGAEPEPAAMPPQQQPQPQPNAPSHPPSPPAPAPSSANVPPPLAPTRHSPAEPLRSPLRELPSPSPPPSPGPSGARTYIHADDEDLPRRRKLPAPAPTTTAAVTHSRFFPPFSGSASGPGSGSGTGASLSPMRTLARERVLSPHRAAPVEVPDSDEEEIMNELHHRAGAGAGAGQGVGGRDTEHEHAPSSDYDFGEDGNFEDPAFLEDIERVEREALAHAQATQAGAERQSEVVAAVASTATSSNRAGRMVMASASTSTQRATIGATERAEETQQMAVQRPSQSHSASASTGARAASRSASVVDLGVISVDSDEDDKENVPVPTRRVRRRMTPGPSQQEVIELSD</sequence>
<dbReference type="PANTHER" id="PTHR14790">
    <property type="entry name" value="RECQ-MEDIATED GENOME INSTABILITY PROTEIN 1 RMI1"/>
    <property type="match status" value="1"/>
</dbReference>
<feature type="compositionally biased region" description="Low complexity" evidence="3">
    <location>
        <begin position="515"/>
        <end position="530"/>
    </location>
</feature>
<evidence type="ECO:0000256" key="3">
    <source>
        <dbReference type="SAM" id="MobiDB-lite"/>
    </source>
</evidence>
<gene>
    <name evidence="6" type="ORF">WOLCODRAFT_120512</name>
</gene>
<dbReference type="PANTHER" id="PTHR14790:SF15">
    <property type="entry name" value="RECQ-MEDIATED GENOME INSTABILITY PROTEIN 1"/>
    <property type="match status" value="1"/>
</dbReference>
<feature type="region of interest" description="Disordered" evidence="3">
    <location>
        <begin position="220"/>
        <end position="384"/>
    </location>
</feature>
<dbReference type="EMBL" id="KB468124">
    <property type="protein sequence ID" value="PCH42409.1"/>
    <property type="molecule type" value="Genomic_DNA"/>
</dbReference>
<evidence type="ECO:0000256" key="1">
    <source>
        <dbReference type="ARBA" id="ARBA00006395"/>
    </source>
</evidence>
<dbReference type="OrthoDB" id="341511at2759"/>
<reference evidence="6 7" key="1">
    <citation type="journal article" date="2012" name="Science">
        <title>The Paleozoic origin of enzymatic lignin decomposition reconstructed from 31 fungal genomes.</title>
        <authorList>
            <person name="Floudas D."/>
            <person name="Binder M."/>
            <person name="Riley R."/>
            <person name="Barry K."/>
            <person name="Blanchette R.A."/>
            <person name="Henrissat B."/>
            <person name="Martinez A.T."/>
            <person name="Otillar R."/>
            <person name="Spatafora J.W."/>
            <person name="Yadav J.S."/>
            <person name="Aerts A."/>
            <person name="Benoit I."/>
            <person name="Boyd A."/>
            <person name="Carlson A."/>
            <person name="Copeland A."/>
            <person name="Coutinho P.M."/>
            <person name="de Vries R.P."/>
            <person name="Ferreira P."/>
            <person name="Findley K."/>
            <person name="Foster B."/>
            <person name="Gaskell J."/>
            <person name="Glotzer D."/>
            <person name="Gorecki P."/>
            <person name="Heitman J."/>
            <person name="Hesse C."/>
            <person name="Hori C."/>
            <person name="Igarashi K."/>
            <person name="Jurgens J.A."/>
            <person name="Kallen N."/>
            <person name="Kersten P."/>
            <person name="Kohler A."/>
            <person name="Kuees U."/>
            <person name="Kumar T.K.A."/>
            <person name="Kuo A."/>
            <person name="LaButti K."/>
            <person name="Larrondo L.F."/>
            <person name="Lindquist E."/>
            <person name="Ling A."/>
            <person name="Lombard V."/>
            <person name="Lucas S."/>
            <person name="Lundell T."/>
            <person name="Martin R."/>
            <person name="McLaughlin D.J."/>
            <person name="Morgenstern I."/>
            <person name="Morin E."/>
            <person name="Murat C."/>
            <person name="Nagy L.G."/>
            <person name="Nolan M."/>
            <person name="Ohm R.A."/>
            <person name="Patyshakuliyeva A."/>
            <person name="Rokas A."/>
            <person name="Ruiz-Duenas F.J."/>
            <person name="Sabat G."/>
            <person name="Salamov A."/>
            <person name="Samejima M."/>
            <person name="Schmutz J."/>
            <person name="Slot J.C."/>
            <person name="St John F."/>
            <person name="Stenlid J."/>
            <person name="Sun H."/>
            <person name="Sun S."/>
            <person name="Syed K."/>
            <person name="Tsang A."/>
            <person name="Wiebenga A."/>
            <person name="Young D."/>
            <person name="Pisabarro A."/>
            <person name="Eastwood D.C."/>
            <person name="Martin F."/>
            <person name="Cullen D."/>
            <person name="Grigoriev I.V."/>
            <person name="Hibbett D.S."/>
        </authorList>
    </citation>
    <scope>NUCLEOTIDE SEQUENCE [LARGE SCALE GENOMIC DNA]</scope>
    <source>
        <strain evidence="6 7">MD-104</strain>
    </source>
</reference>
<protein>
    <recommendedName>
        <fullName evidence="2">RecQ-mediated genome instability protein 1</fullName>
    </recommendedName>
</protein>
<feature type="region of interest" description="Disordered" evidence="3">
    <location>
        <begin position="446"/>
        <end position="574"/>
    </location>
</feature>
<evidence type="ECO:0000256" key="2">
    <source>
        <dbReference type="ARBA" id="ARBA00018987"/>
    </source>
</evidence>
<evidence type="ECO:0000259" key="4">
    <source>
        <dbReference type="Pfam" id="PF08585"/>
    </source>
</evidence>
<feature type="compositionally biased region" description="Low complexity" evidence="3">
    <location>
        <begin position="280"/>
        <end position="291"/>
    </location>
</feature>
<dbReference type="Gene3D" id="2.40.50.770">
    <property type="entry name" value="RecQ-mediated genome instability protein Rmi1, C-terminal domain"/>
    <property type="match status" value="1"/>
</dbReference>
<dbReference type="Pfam" id="PF21000">
    <property type="entry name" value="RMI1_N_N"/>
    <property type="match status" value="1"/>
</dbReference>
<feature type="region of interest" description="Disordered" evidence="3">
    <location>
        <begin position="396"/>
        <end position="430"/>
    </location>
</feature>
<dbReference type="GO" id="GO:0016604">
    <property type="term" value="C:nuclear body"/>
    <property type="evidence" value="ECO:0007669"/>
    <property type="project" value="TreeGrafter"/>
</dbReference>
<feature type="domain" description="RMI1 N-terminal" evidence="5">
    <location>
        <begin position="13"/>
        <end position="63"/>
    </location>
</feature>
<dbReference type="InterPro" id="IPR013894">
    <property type="entry name" value="RMI1_OB"/>
</dbReference>
<dbReference type="GO" id="GO:0000724">
    <property type="term" value="P:double-strand break repair via homologous recombination"/>
    <property type="evidence" value="ECO:0007669"/>
    <property type="project" value="TreeGrafter"/>
</dbReference>
<dbReference type="AlphaFoldDB" id="A0A2H3JU32"/>
<feature type="compositionally biased region" description="Polar residues" evidence="3">
    <location>
        <begin position="502"/>
        <end position="514"/>
    </location>
</feature>
<dbReference type="GO" id="GO:0031422">
    <property type="term" value="C:RecQ family helicase-topoisomerase III complex"/>
    <property type="evidence" value="ECO:0007669"/>
    <property type="project" value="TreeGrafter"/>
</dbReference>
<keyword evidence="7" id="KW-1185">Reference proteome</keyword>
<accession>A0A2H3JU32</accession>